<dbReference type="OrthoDB" id="9993168at2"/>
<dbReference type="RefSeq" id="WP_145247008.1">
    <property type="nucleotide sequence ID" value="NZ_CP036278.1"/>
</dbReference>
<dbReference type="KEGG" id="amuc:Pan181_24480"/>
<dbReference type="SUPFAM" id="SSF54211">
    <property type="entry name" value="Ribosomal protein S5 domain 2-like"/>
    <property type="match status" value="1"/>
</dbReference>
<accession>A0A518ANE9</accession>
<reference evidence="1 2" key="1">
    <citation type="submission" date="2019-02" db="EMBL/GenBank/DDBJ databases">
        <title>Deep-cultivation of Planctomycetes and their phenomic and genomic characterization uncovers novel biology.</title>
        <authorList>
            <person name="Wiegand S."/>
            <person name="Jogler M."/>
            <person name="Boedeker C."/>
            <person name="Pinto D."/>
            <person name="Vollmers J."/>
            <person name="Rivas-Marin E."/>
            <person name="Kohn T."/>
            <person name="Peeters S.H."/>
            <person name="Heuer A."/>
            <person name="Rast P."/>
            <person name="Oberbeckmann S."/>
            <person name="Bunk B."/>
            <person name="Jeske O."/>
            <person name="Meyerdierks A."/>
            <person name="Storesund J.E."/>
            <person name="Kallscheuer N."/>
            <person name="Luecker S."/>
            <person name="Lage O.M."/>
            <person name="Pohl T."/>
            <person name="Merkel B.J."/>
            <person name="Hornburger P."/>
            <person name="Mueller R.-W."/>
            <person name="Bruemmer F."/>
            <person name="Labrenz M."/>
            <person name="Spormann A.M."/>
            <person name="Op den Camp H."/>
            <person name="Overmann J."/>
            <person name="Amann R."/>
            <person name="Jetten M.S.M."/>
            <person name="Mascher T."/>
            <person name="Medema M.H."/>
            <person name="Devos D.P."/>
            <person name="Kaster A.-K."/>
            <person name="Ovreas L."/>
            <person name="Rohde M."/>
            <person name="Galperin M.Y."/>
            <person name="Jogler C."/>
        </authorList>
    </citation>
    <scope>NUCLEOTIDE SEQUENCE [LARGE SCALE GENOMIC DNA]</scope>
    <source>
        <strain evidence="1 2">Pan181</strain>
    </source>
</reference>
<sequence length="135" mass="14926">MSRFAVGSSYLTNQATEPAFLGGVEVRLKSAKSLPGRIIIEALSGAESMVYRDADDLSIHEEGLFVQAVIEGINDVAQDYEIPIRNFDITLKKLSYHPVDSAPFVYKQAGRSALKSAYEAWTRKDLERPASSRDT</sequence>
<dbReference type="Gene3D" id="3.30.230.10">
    <property type="match status" value="1"/>
</dbReference>
<keyword evidence="1" id="KW-0251">Elongation factor</keyword>
<gene>
    <name evidence="1" type="ORF">Pan181_24480</name>
</gene>
<evidence type="ECO:0000313" key="1">
    <source>
        <dbReference type="EMBL" id="QDU56240.1"/>
    </source>
</evidence>
<keyword evidence="1" id="KW-0648">Protein biosynthesis</keyword>
<dbReference type="AlphaFoldDB" id="A0A518ANE9"/>
<dbReference type="InterPro" id="IPR014721">
    <property type="entry name" value="Ribsml_uS5_D2-typ_fold_subgr"/>
</dbReference>
<evidence type="ECO:0000313" key="2">
    <source>
        <dbReference type="Proteomes" id="UP000315750"/>
    </source>
</evidence>
<dbReference type="EMBL" id="CP036278">
    <property type="protein sequence ID" value="QDU56240.1"/>
    <property type="molecule type" value="Genomic_DNA"/>
</dbReference>
<protein>
    <submittedName>
        <fullName evidence="1">Elongation factor G</fullName>
    </submittedName>
</protein>
<name>A0A518ANE9_9BACT</name>
<dbReference type="Proteomes" id="UP000315750">
    <property type="component" value="Chromosome"/>
</dbReference>
<organism evidence="1 2">
    <name type="scientific">Aeoliella mucimassa</name>
    <dbReference type="NCBI Taxonomy" id="2527972"/>
    <lineage>
        <taxon>Bacteria</taxon>
        <taxon>Pseudomonadati</taxon>
        <taxon>Planctomycetota</taxon>
        <taxon>Planctomycetia</taxon>
        <taxon>Pirellulales</taxon>
        <taxon>Lacipirellulaceae</taxon>
        <taxon>Aeoliella</taxon>
    </lineage>
</organism>
<dbReference type="InterPro" id="IPR020568">
    <property type="entry name" value="Ribosomal_Su5_D2-typ_SF"/>
</dbReference>
<dbReference type="GO" id="GO:0003746">
    <property type="term" value="F:translation elongation factor activity"/>
    <property type="evidence" value="ECO:0007669"/>
    <property type="project" value="UniProtKB-KW"/>
</dbReference>
<proteinExistence type="predicted"/>
<keyword evidence="2" id="KW-1185">Reference proteome</keyword>